<dbReference type="EMBL" id="CP090892">
    <property type="protein sequence ID" value="ULU03860.1"/>
    <property type="molecule type" value="Genomic_DNA"/>
</dbReference>
<gene>
    <name evidence="1" type="ORF">L3Y34_016969</name>
</gene>
<reference evidence="1 2" key="1">
    <citation type="submission" date="2022-05" db="EMBL/GenBank/DDBJ databases">
        <title>Chromosome-level reference genomes for two strains of Caenorhabditis briggsae: an improved platform for comparative genomics.</title>
        <authorList>
            <person name="Stevens L."/>
            <person name="Andersen E.C."/>
        </authorList>
    </citation>
    <scope>NUCLEOTIDE SEQUENCE [LARGE SCALE GENOMIC DNA]</scope>
    <source>
        <strain evidence="1">QX1410_ONT</strain>
        <tissue evidence="1">Whole-organism</tissue>
    </source>
</reference>
<name>A0AAE9DHW2_CAEBR</name>
<dbReference type="AlphaFoldDB" id="A0AAE9DHW2"/>
<evidence type="ECO:0000313" key="2">
    <source>
        <dbReference type="Proteomes" id="UP000827892"/>
    </source>
</evidence>
<sequence>MLTIILVISASVTEFRRLVIASAASPPPLQRRLFLQRLVWKKLEFTSWVTKNRENYRKTKVKSKKPKFRKTLEEALLLYIQKGARKYQFSCMSTAHSGKMQLRMRKEKSSGTTEVLSSRISKKKCPVDNLCQSYFETTINIIFCSSSSTEAKMVKTRSSDAVSASSTTAEENNITFN</sequence>
<organism evidence="1 2">
    <name type="scientific">Caenorhabditis briggsae</name>
    <dbReference type="NCBI Taxonomy" id="6238"/>
    <lineage>
        <taxon>Eukaryota</taxon>
        <taxon>Metazoa</taxon>
        <taxon>Ecdysozoa</taxon>
        <taxon>Nematoda</taxon>
        <taxon>Chromadorea</taxon>
        <taxon>Rhabditida</taxon>
        <taxon>Rhabditina</taxon>
        <taxon>Rhabditomorpha</taxon>
        <taxon>Rhabditoidea</taxon>
        <taxon>Rhabditidae</taxon>
        <taxon>Peloderinae</taxon>
        <taxon>Caenorhabditis</taxon>
    </lineage>
</organism>
<dbReference type="Proteomes" id="UP000827892">
    <property type="component" value="Chromosome II"/>
</dbReference>
<proteinExistence type="predicted"/>
<evidence type="ECO:0000313" key="1">
    <source>
        <dbReference type="EMBL" id="ULU03860.1"/>
    </source>
</evidence>
<accession>A0AAE9DHW2</accession>
<protein>
    <submittedName>
        <fullName evidence="1">Uncharacterized protein</fullName>
    </submittedName>
</protein>